<organism evidence="1 2">
    <name type="scientific">Methylobacterium indicum</name>
    <dbReference type="NCBI Taxonomy" id="1775910"/>
    <lineage>
        <taxon>Bacteria</taxon>
        <taxon>Pseudomonadati</taxon>
        <taxon>Pseudomonadota</taxon>
        <taxon>Alphaproteobacteria</taxon>
        <taxon>Hyphomicrobiales</taxon>
        <taxon>Methylobacteriaceae</taxon>
        <taxon>Methylobacterium</taxon>
    </lineage>
</organism>
<sequence>MASLPISNSRHVAIAEGGATRVVAVADLAASLGAEALIRLHEADFAALEAVERDLVHFNLERTINRTGTRYALLPIVRPGRRRPGGPEELPILDPTRFRTGLCVAVRQGVPVAAVTPDLFAISLPTIRDASALAAALVRRYAELFPDLGPDDIVRRGCAITRLRLDAPGRVPGAEPA</sequence>
<gene>
    <name evidence="1" type="ORF">mvi_48790</name>
</gene>
<accession>A0A8H9C8T2</accession>
<dbReference type="Proteomes" id="UP000663508">
    <property type="component" value="Chromosome"/>
</dbReference>
<dbReference type="OrthoDB" id="8004326at2"/>
<dbReference type="AlphaFoldDB" id="A0A8H9C8T2"/>
<evidence type="ECO:0000313" key="1">
    <source>
        <dbReference type="EMBL" id="BCM86418.1"/>
    </source>
</evidence>
<dbReference type="EMBL" id="AP024145">
    <property type="protein sequence ID" value="BCM86418.1"/>
    <property type="molecule type" value="Genomic_DNA"/>
</dbReference>
<reference evidence="1" key="1">
    <citation type="submission" date="2020-11" db="EMBL/GenBank/DDBJ databases">
        <title>Complete genome sequence of a novel pathogenic Methylobacterium strain isolated from rice in Vietnam.</title>
        <authorList>
            <person name="Lai K."/>
            <person name="Okazaki S."/>
            <person name="Higashi K."/>
            <person name="Mori H."/>
            <person name="Toyoda A."/>
            <person name="Kurokawa K."/>
        </authorList>
    </citation>
    <scope>NUCLEOTIDE SEQUENCE</scope>
    <source>
        <strain evidence="1">VL1</strain>
    </source>
</reference>
<dbReference type="RefSeq" id="WP_058618460.1">
    <property type="nucleotide sequence ID" value="NZ_AP024145.1"/>
</dbReference>
<protein>
    <submittedName>
        <fullName evidence="1">Uncharacterized protein</fullName>
    </submittedName>
</protein>
<proteinExistence type="predicted"/>
<evidence type="ECO:0000313" key="2">
    <source>
        <dbReference type="Proteomes" id="UP000663508"/>
    </source>
</evidence>
<name>A0A8H9C8T2_9HYPH</name>
<dbReference type="KEGG" id="mind:mvi_48790"/>